<evidence type="ECO:0000256" key="9">
    <source>
        <dbReference type="ARBA" id="ARBA00023237"/>
    </source>
</evidence>
<dbReference type="InterPro" id="IPR043142">
    <property type="entry name" value="PapC-like_C_sf"/>
</dbReference>
<evidence type="ECO:0000256" key="2">
    <source>
        <dbReference type="ARBA" id="ARBA00008064"/>
    </source>
</evidence>
<feature type="domain" description="PapC N-terminal" evidence="11">
    <location>
        <begin position="24"/>
        <end position="169"/>
    </location>
</feature>
<dbReference type="InterPro" id="IPR000015">
    <property type="entry name" value="Fimb_usher"/>
</dbReference>
<evidence type="ECO:0000259" key="10">
    <source>
        <dbReference type="Pfam" id="PF13953"/>
    </source>
</evidence>
<dbReference type="PANTHER" id="PTHR30451">
    <property type="entry name" value="OUTER MEMBRANE USHER PROTEIN"/>
    <property type="match status" value="1"/>
</dbReference>
<dbReference type="Gene3D" id="3.10.20.410">
    <property type="match status" value="1"/>
</dbReference>
<keyword evidence="9" id="KW-0998">Cell outer membrane</keyword>
<evidence type="ECO:0000256" key="6">
    <source>
        <dbReference type="ARBA" id="ARBA00022692"/>
    </source>
</evidence>
<dbReference type="Gene3D" id="2.60.40.2070">
    <property type="match status" value="1"/>
</dbReference>
<evidence type="ECO:0000256" key="8">
    <source>
        <dbReference type="ARBA" id="ARBA00023136"/>
    </source>
</evidence>
<comment type="similarity">
    <text evidence="2">Belongs to the fimbrial export usher family.</text>
</comment>
<dbReference type="Pfam" id="PF13953">
    <property type="entry name" value="PapC_C"/>
    <property type="match status" value="1"/>
</dbReference>
<keyword evidence="5" id="KW-1029">Fimbrium biogenesis</keyword>
<feature type="domain" description="PapC-like C-terminal" evidence="10">
    <location>
        <begin position="757"/>
        <end position="813"/>
    </location>
</feature>
<sequence length="834" mass="91869">MYYIAIPACIFILNYSQPARAELYFNTQSLRLDKQQRAEIDLSRLAKVDVQLAGEYNVDVMVNEKNVGRQKLNFFACENHLCVVIKPMLLKQWGVKIAGIPALSAFSEDTPIKNIHDYIPDFSESFDFEQQRLTITVPQALMNNSYRGYIPSSRWENGLPMLFSSWSLTGSETKYRQAGTGPTSTQYLNLRNGINLGAWRVRNYGYLARNNITGTSWNSMQTWIERDIPGLQSRLTAGEVTTPGLVFDSLNFRGISLSSQDEMRPDSMRGYAPEIRGIALTNARVEVRQNGNLLYQTWVSPGSFVINDLYATSSSGDLQIQVHEQDGTTREYTQAFASPPVSLRKGVTQFSTTLGEYGFKSAYLAARSQPFWQGEILHGVLSDTSIYGGTILAGQYHSGMLGVGQGFGQMGGVSLDVTHAVTRFADHHQTQGQSFRLRYSKNFDTTGTDLTVAGYRYSTSGYYSFDEASRNYFSQGVSNNPVKNRVQVSMSQTIGHLGSLSLSAYQQQYRGNHKPLSRSVTGNWSKSFNGISVGLSQSQNRSWHSNRMDNITSLSVSLPVGKWLGATNTTLRQQNRMTRSTNGLSSMTTMLSGTTLEKNNLAYSLAQSRSRQAGSRTSDSSALSLSWQGDRATLNAGYSNFYGQSERLTWGASGSLVVHPYGVTLAQQLPEGSGYALIRAPGAENVRVRNRSGVATDRRGYAIVPSLTPYKENEISLDTASLADNVDLITPSRSAIPVREALILSDYETLVGYRVFLTLKQHGRPLPFGTLVRAGESSGITDEKGQVFISGMADKTTLEAVLTGGKSCHATFDSNNPEIKKSSGLLLTTLECQS</sequence>
<accession>A0ABV3MVN8</accession>
<dbReference type="RefSeq" id="WP_367166628.1">
    <property type="nucleotide sequence ID" value="NZ_JBFKZN010000001.1"/>
</dbReference>
<dbReference type="SUPFAM" id="SSF141729">
    <property type="entry name" value="FimD N-terminal domain-like"/>
    <property type="match status" value="1"/>
</dbReference>
<comment type="subcellular location">
    <subcellularLocation>
        <location evidence="1">Cell outer membrane</location>
        <topology evidence="1">Multi-pass membrane protein</topology>
    </subcellularLocation>
</comment>
<proteinExistence type="inferred from homology"/>
<dbReference type="Proteomes" id="UP001554567">
    <property type="component" value="Unassembled WGS sequence"/>
</dbReference>
<keyword evidence="13" id="KW-1185">Reference proteome</keyword>
<keyword evidence="4" id="KW-1134">Transmembrane beta strand</keyword>
<evidence type="ECO:0000259" key="11">
    <source>
        <dbReference type="Pfam" id="PF13954"/>
    </source>
</evidence>
<dbReference type="InterPro" id="IPR042186">
    <property type="entry name" value="FimD_plug_dom"/>
</dbReference>
<keyword evidence="6" id="KW-0812">Transmembrane</keyword>
<dbReference type="Gene3D" id="2.60.40.3110">
    <property type="match status" value="1"/>
</dbReference>
<dbReference type="InterPro" id="IPR025885">
    <property type="entry name" value="PapC_N"/>
</dbReference>
<evidence type="ECO:0000313" key="13">
    <source>
        <dbReference type="Proteomes" id="UP001554567"/>
    </source>
</evidence>
<dbReference type="InterPro" id="IPR037224">
    <property type="entry name" value="PapC_N_sf"/>
</dbReference>
<protein>
    <submittedName>
        <fullName evidence="12">Fimbria/pilus outer membrane usher protein</fullName>
    </submittedName>
</protein>
<evidence type="ECO:0000256" key="7">
    <source>
        <dbReference type="ARBA" id="ARBA00022729"/>
    </source>
</evidence>
<evidence type="ECO:0000256" key="4">
    <source>
        <dbReference type="ARBA" id="ARBA00022452"/>
    </source>
</evidence>
<dbReference type="InterPro" id="IPR025949">
    <property type="entry name" value="PapC-like_C"/>
</dbReference>
<dbReference type="Pfam" id="PF00577">
    <property type="entry name" value="Usher"/>
    <property type="match status" value="1"/>
</dbReference>
<dbReference type="Pfam" id="PF13954">
    <property type="entry name" value="PapC_N"/>
    <property type="match status" value="1"/>
</dbReference>
<keyword evidence="7" id="KW-0732">Signal</keyword>
<comment type="caution">
    <text evidence="12">The sequence shown here is derived from an EMBL/GenBank/DDBJ whole genome shotgun (WGS) entry which is preliminary data.</text>
</comment>
<keyword evidence="8" id="KW-0472">Membrane</keyword>
<dbReference type="Gene3D" id="2.60.40.2610">
    <property type="entry name" value="Outer membrane usher protein FimD, plug domain"/>
    <property type="match status" value="1"/>
</dbReference>
<evidence type="ECO:0000313" key="12">
    <source>
        <dbReference type="EMBL" id="MEW5287612.1"/>
    </source>
</evidence>
<organism evidence="12 13">
    <name type="scientific">Erwinia papayae</name>
    <dbReference type="NCBI Taxonomy" id="206499"/>
    <lineage>
        <taxon>Bacteria</taxon>
        <taxon>Pseudomonadati</taxon>
        <taxon>Pseudomonadota</taxon>
        <taxon>Gammaproteobacteria</taxon>
        <taxon>Enterobacterales</taxon>
        <taxon>Erwiniaceae</taxon>
        <taxon>Erwinia</taxon>
    </lineage>
</organism>
<evidence type="ECO:0000256" key="5">
    <source>
        <dbReference type="ARBA" id="ARBA00022558"/>
    </source>
</evidence>
<evidence type="ECO:0000256" key="1">
    <source>
        <dbReference type="ARBA" id="ARBA00004571"/>
    </source>
</evidence>
<dbReference type="PANTHER" id="PTHR30451:SF21">
    <property type="entry name" value="FIMBRIAL USHER DOMAIN-CONTAINING PROTEIN YDET-RELATED"/>
    <property type="match status" value="1"/>
</dbReference>
<dbReference type="EMBL" id="JBFKZN010000001">
    <property type="protein sequence ID" value="MEW5287612.1"/>
    <property type="molecule type" value="Genomic_DNA"/>
</dbReference>
<keyword evidence="3" id="KW-0813">Transport</keyword>
<reference evidence="12 13" key="1">
    <citation type="submission" date="2024-07" db="EMBL/GenBank/DDBJ databases">
        <authorList>
            <person name="Dulla G.F.J."/>
            <person name="Delorm J.G."/>
        </authorList>
    </citation>
    <scope>NUCLEOTIDE SEQUENCE [LARGE SCALE GENOMIC DNA]</scope>
    <source>
        <strain evidence="12 13">JGD 233</strain>
    </source>
</reference>
<gene>
    <name evidence="12" type="ORF">ABW286_00095</name>
</gene>
<evidence type="ECO:0000256" key="3">
    <source>
        <dbReference type="ARBA" id="ARBA00022448"/>
    </source>
</evidence>
<name>A0ABV3MVN8_9GAMM</name>